<dbReference type="PANTHER" id="PTHR43280">
    <property type="entry name" value="ARAC-FAMILY TRANSCRIPTIONAL REGULATOR"/>
    <property type="match status" value="1"/>
</dbReference>
<dbReference type="Pfam" id="PF12833">
    <property type="entry name" value="HTH_18"/>
    <property type="match status" value="1"/>
</dbReference>
<feature type="transmembrane region" description="Helical" evidence="4">
    <location>
        <begin position="24"/>
        <end position="47"/>
    </location>
</feature>
<keyword evidence="3" id="KW-0804">Transcription</keyword>
<name>A0A6L8V9D8_9BACL</name>
<comment type="caution">
    <text evidence="6">The sequence shown here is derived from an EMBL/GenBank/DDBJ whole genome shotgun (WGS) entry which is preliminary data.</text>
</comment>
<evidence type="ECO:0000256" key="3">
    <source>
        <dbReference type="ARBA" id="ARBA00023163"/>
    </source>
</evidence>
<dbReference type="SMART" id="SM00342">
    <property type="entry name" value="HTH_ARAC"/>
    <property type="match status" value="1"/>
</dbReference>
<dbReference type="GO" id="GO:0003700">
    <property type="term" value="F:DNA-binding transcription factor activity"/>
    <property type="evidence" value="ECO:0007669"/>
    <property type="project" value="InterPro"/>
</dbReference>
<sequence length="783" mass="90085">MSVLSMLKFKVNNRGLRGNYFRKSLIFVLIVTSFPTAIIGISTYMIGINQVEKEVYQKNKYQLEQVFKRFDEQFSQLEMTVDKGAANSIFDEKIRHANFIEEFQVMQDIYRWLAVTQSSDPMIMRIDLFLENQQMLVSNDRGAIWLKDGLNKGTYDSILKSEDLMYWSDTENFYPSDVSSLFPLVLVHKLPFISTRPYGALLVYLDKNMIDKEITQLNPYENGISFIMKPSGDWITSGKETDASKQPLKDLIRSKVLKDDSGQESFTVKWEGEEYSVATATFSRSGWRYVIGTPISQVMQPITLTSKLMLGVSFMGLVIAALLSWFASQRMYRPIKRLVQMFGGGISNKIPEEEDRSDEIKFIEDKWLNITRKSELFQSLLEENRYSIKKGFLLQLIQDQLYFFSENELRVRLEGHGWDTVNQKFTLLLIQLSPFSETSKRFVEGDEQLVTFAAANIIEELSMDKANMEVINLHNLSVSLLVSFEQDKPGEQIKSELYKISNELINMITKLLGVHVAVGISRPANDLKNLPKALNEVKQCLHFREIGEHGQILSTDDFIPYVKENLGYPFQIEKDLIHALQMRAEEETIQLLQEFHTVLKHNAGKAFQIQQFTAQLLSSVLRAMIQLDVAHASASQGINLYEQLFQLKEIDEINKWFRNAVILPFLKALSEKQGIEMKQTIHKVKEMIAQEYMNDISLEYLSDKIGILPKRLSAVFAEVTKQNFIDYLTEVRIEKSKELLRNTDLKVTEIAGRVGYQPSYFNKLFKKSEGVTPGEYREAGLGL</sequence>
<dbReference type="RefSeq" id="WP_161410618.1">
    <property type="nucleotide sequence ID" value="NZ_WTUZ01000039.1"/>
</dbReference>
<dbReference type="InterPro" id="IPR018060">
    <property type="entry name" value="HTH_AraC"/>
</dbReference>
<dbReference type="InterPro" id="IPR009057">
    <property type="entry name" value="Homeodomain-like_sf"/>
</dbReference>
<evidence type="ECO:0000313" key="7">
    <source>
        <dbReference type="Proteomes" id="UP000481087"/>
    </source>
</evidence>
<evidence type="ECO:0000259" key="5">
    <source>
        <dbReference type="PROSITE" id="PS01124"/>
    </source>
</evidence>
<gene>
    <name evidence="6" type="ORF">GQF01_29410</name>
</gene>
<dbReference type="Proteomes" id="UP000481087">
    <property type="component" value="Unassembled WGS sequence"/>
</dbReference>
<keyword evidence="1" id="KW-0805">Transcription regulation</keyword>
<dbReference type="Gene3D" id="1.10.10.60">
    <property type="entry name" value="Homeodomain-like"/>
    <property type="match status" value="2"/>
</dbReference>
<evidence type="ECO:0000256" key="2">
    <source>
        <dbReference type="ARBA" id="ARBA00023125"/>
    </source>
</evidence>
<dbReference type="AlphaFoldDB" id="A0A6L8V9D8"/>
<dbReference type="SUPFAM" id="SSF46689">
    <property type="entry name" value="Homeodomain-like"/>
    <property type="match status" value="1"/>
</dbReference>
<feature type="transmembrane region" description="Helical" evidence="4">
    <location>
        <begin position="308"/>
        <end position="327"/>
    </location>
</feature>
<evidence type="ECO:0000313" key="6">
    <source>
        <dbReference type="EMBL" id="MZQ86226.1"/>
    </source>
</evidence>
<keyword evidence="4" id="KW-0812">Transmembrane</keyword>
<dbReference type="PROSITE" id="PS01124">
    <property type="entry name" value="HTH_ARAC_FAMILY_2"/>
    <property type="match status" value="1"/>
</dbReference>
<keyword evidence="7" id="KW-1185">Reference proteome</keyword>
<evidence type="ECO:0000256" key="1">
    <source>
        <dbReference type="ARBA" id="ARBA00023015"/>
    </source>
</evidence>
<reference evidence="6 7" key="1">
    <citation type="submission" date="2019-12" db="EMBL/GenBank/DDBJ databases">
        <title>Paenibacillus sp. nov. sp. isolated from soil.</title>
        <authorList>
            <person name="Kim J."/>
            <person name="Jeong S.E."/>
            <person name="Jung H.S."/>
            <person name="Jeon C.O."/>
        </authorList>
    </citation>
    <scope>NUCLEOTIDE SEQUENCE [LARGE SCALE GENOMIC DNA]</scope>
    <source>
        <strain evidence="6 7">5J-6</strain>
    </source>
</reference>
<dbReference type="PANTHER" id="PTHR43280:SF28">
    <property type="entry name" value="HTH-TYPE TRANSCRIPTIONAL ACTIVATOR RHAS"/>
    <property type="match status" value="1"/>
</dbReference>
<protein>
    <submittedName>
        <fullName evidence="6">Helix-turn-helix domain-containing protein</fullName>
    </submittedName>
</protein>
<keyword evidence="2" id="KW-0238">DNA-binding</keyword>
<dbReference type="Gene3D" id="3.30.450.20">
    <property type="entry name" value="PAS domain"/>
    <property type="match status" value="1"/>
</dbReference>
<accession>A0A6L8V9D8</accession>
<proteinExistence type="predicted"/>
<evidence type="ECO:0000256" key="4">
    <source>
        <dbReference type="SAM" id="Phobius"/>
    </source>
</evidence>
<keyword evidence="4" id="KW-1133">Transmembrane helix</keyword>
<feature type="domain" description="HTH araC/xylS-type" evidence="5">
    <location>
        <begin position="682"/>
        <end position="779"/>
    </location>
</feature>
<organism evidence="6 7">
    <name type="scientific">Paenibacillus silvestris</name>
    <dbReference type="NCBI Taxonomy" id="2606219"/>
    <lineage>
        <taxon>Bacteria</taxon>
        <taxon>Bacillati</taxon>
        <taxon>Bacillota</taxon>
        <taxon>Bacilli</taxon>
        <taxon>Bacillales</taxon>
        <taxon>Paenibacillaceae</taxon>
        <taxon>Paenibacillus</taxon>
    </lineage>
</organism>
<dbReference type="GO" id="GO:0043565">
    <property type="term" value="F:sequence-specific DNA binding"/>
    <property type="evidence" value="ECO:0007669"/>
    <property type="project" value="InterPro"/>
</dbReference>
<dbReference type="EMBL" id="WTUZ01000039">
    <property type="protein sequence ID" value="MZQ86226.1"/>
    <property type="molecule type" value="Genomic_DNA"/>
</dbReference>
<keyword evidence="4" id="KW-0472">Membrane</keyword>